<evidence type="ECO:0000259" key="2">
    <source>
        <dbReference type="Pfam" id="PF02627"/>
    </source>
</evidence>
<feature type="domain" description="Carboxymuconolactone decarboxylase-like" evidence="2">
    <location>
        <begin position="77"/>
        <end position="142"/>
    </location>
</feature>
<evidence type="ECO:0000256" key="1">
    <source>
        <dbReference type="SAM" id="Phobius"/>
    </source>
</evidence>
<dbReference type="Proteomes" id="UP000509510">
    <property type="component" value="Chromosome I"/>
</dbReference>
<dbReference type="PANTHER" id="PTHR34846">
    <property type="entry name" value="4-CARBOXYMUCONOLACTONE DECARBOXYLASE FAMILY PROTEIN (AFU_ORTHOLOGUE AFUA_6G11590)"/>
    <property type="match status" value="1"/>
</dbReference>
<accession>A0A7H8QMA0</accession>
<keyword evidence="1" id="KW-0812">Transmembrane</keyword>
<dbReference type="RefSeq" id="XP_035341228.1">
    <property type="nucleotide sequence ID" value="XM_035485335.1"/>
</dbReference>
<dbReference type="Pfam" id="PF02627">
    <property type="entry name" value="CMD"/>
    <property type="match status" value="1"/>
</dbReference>
<keyword evidence="4" id="KW-1185">Reference proteome</keyword>
<evidence type="ECO:0000313" key="4">
    <source>
        <dbReference type="Proteomes" id="UP000509510"/>
    </source>
</evidence>
<gene>
    <name evidence="3" type="ORF">TRUGW13939_02141</name>
</gene>
<dbReference type="KEGG" id="trg:TRUGW13939_02141"/>
<dbReference type="AlphaFoldDB" id="A0A7H8QMA0"/>
<reference evidence="4" key="1">
    <citation type="submission" date="2020-06" db="EMBL/GenBank/DDBJ databases">
        <title>A chromosome-scale genome assembly of Talaromyces rugulosus W13939.</title>
        <authorList>
            <person name="Wang B."/>
            <person name="Guo L."/>
            <person name="Ye K."/>
            <person name="Wang L."/>
        </authorList>
    </citation>
    <scope>NUCLEOTIDE SEQUENCE [LARGE SCALE GENOMIC DNA]</scope>
    <source>
        <strain evidence="4">W13939</strain>
    </source>
</reference>
<sequence length="201" mass="21586">MSRYPPLPPESLTGDRLELHSHIDSSCCKVFGDSNSLPFIMKDRNGSLVGPFPLLLHSPEPLFGIGIFNYIMKFTSHPLLSALERELAILSVGAHTGCVYEIYAHSLVAQKVGLSDAQVKAAAEGKMPEGLNEREEAVFEFAGRLARGKGPLPDDVFEMATGLMGKDRVLVLVQLVAVYSYVCLMLNAGGVVVPAGATPDS</sequence>
<evidence type="ECO:0000313" key="3">
    <source>
        <dbReference type="EMBL" id="QKX55049.1"/>
    </source>
</evidence>
<dbReference type="Gene3D" id="1.20.1290.10">
    <property type="entry name" value="AhpD-like"/>
    <property type="match status" value="1"/>
</dbReference>
<dbReference type="PANTHER" id="PTHR34846:SF11">
    <property type="entry name" value="4-CARBOXYMUCONOLACTONE DECARBOXYLASE FAMILY PROTEIN (AFU_ORTHOLOGUE AFUA_6G11590)"/>
    <property type="match status" value="1"/>
</dbReference>
<name>A0A7H8QMA0_TALRU</name>
<feature type="transmembrane region" description="Helical" evidence="1">
    <location>
        <begin position="169"/>
        <end position="193"/>
    </location>
</feature>
<protein>
    <recommendedName>
        <fullName evidence="2">Carboxymuconolactone decarboxylase-like domain-containing protein</fullName>
    </recommendedName>
</protein>
<dbReference type="OrthoDB" id="2567457at2759"/>
<proteinExistence type="predicted"/>
<organism evidence="3 4">
    <name type="scientific">Talaromyces rugulosus</name>
    <name type="common">Penicillium rugulosum</name>
    <dbReference type="NCBI Taxonomy" id="121627"/>
    <lineage>
        <taxon>Eukaryota</taxon>
        <taxon>Fungi</taxon>
        <taxon>Dikarya</taxon>
        <taxon>Ascomycota</taxon>
        <taxon>Pezizomycotina</taxon>
        <taxon>Eurotiomycetes</taxon>
        <taxon>Eurotiomycetidae</taxon>
        <taxon>Eurotiales</taxon>
        <taxon>Trichocomaceae</taxon>
        <taxon>Talaromyces</taxon>
        <taxon>Talaromyces sect. Islandici</taxon>
    </lineage>
</organism>
<dbReference type="InterPro" id="IPR029032">
    <property type="entry name" value="AhpD-like"/>
</dbReference>
<keyword evidence="1" id="KW-0472">Membrane</keyword>
<dbReference type="EMBL" id="CP055898">
    <property type="protein sequence ID" value="QKX55049.1"/>
    <property type="molecule type" value="Genomic_DNA"/>
</dbReference>
<keyword evidence="1" id="KW-1133">Transmembrane helix</keyword>
<dbReference type="GeneID" id="55989650"/>
<dbReference type="GO" id="GO:0051920">
    <property type="term" value="F:peroxiredoxin activity"/>
    <property type="evidence" value="ECO:0007669"/>
    <property type="project" value="InterPro"/>
</dbReference>
<dbReference type="SUPFAM" id="SSF69118">
    <property type="entry name" value="AhpD-like"/>
    <property type="match status" value="1"/>
</dbReference>
<dbReference type="InterPro" id="IPR003779">
    <property type="entry name" value="CMD-like"/>
</dbReference>